<evidence type="ECO:0000256" key="1">
    <source>
        <dbReference type="ARBA" id="ARBA00004141"/>
    </source>
</evidence>
<dbReference type="RefSeq" id="WP_146621238.1">
    <property type="nucleotide sequence ID" value="NZ_BJCC01000006.1"/>
</dbReference>
<keyword evidence="5 6" id="KW-0472">Membrane</keyword>
<dbReference type="AlphaFoldDB" id="A0A4P5P4Y9"/>
<feature type="domain" description="ABC transmembrane type-1" evidence="7">
    <location>
        <begin position="58"/>
        <end position="260"/>
    </location>
</feature>
<feature type="transmembrane region" description="Helical" evidence="6">
    <location>
        <begin position="239"/>
        <end position="260"/>
    </location>
</feature>
<evidence type="ECO:0000256" key="4">
    <source>
        <dbReference type="ARBA" id="ARBA00022989"/>
    </source>
</evidence>
<feature type="transmembrane region" description="Helical" evidence="6">
    <location>
        <begin position="136"/>
        <end position="158"/>
    </location>
</feature>
<dbReference type="Proteomes" id="UP000290567">
    <property type="component" value="Unassembled WGS sequence"/>
</dbReference>
<evidence type="ECO:0000256" key="2">
    <source>
        <dbReference type="ARBA" id="ARBA00022448"/>
    </source>
</evidence>
<keyword evidence="3 6" id="KW-0812">Transmembrane</keyword>
<dbReference type="PROSITE" id="PS50928">
    <property type="entry name" value="ABC_TM1"/>
    <property type="match status" value="2"/>
</dbReference>
<feature type="transmembrane region" description="Helical" evidence="6">
    <location>
        <begin position="12"/>
        <end position="32"/>
    </location>
</feature>
<feature type="transmembrane region" description="Helical" evidence="6">
    <location>
        <begin position="511"/>
        <end position="532"/>
    </location>
</feature>
<evidence type="ECO:0000256" key="5">
    <source>
        <dbReference type="ARBA" id="ARBA00023136"/>
    </source>
</evidence>
<comment type="similarity">
    <text evidence="6">Belongs to the binding-protein-dependent transport system permease family.</text>
</comment>
<dbReference type="EMBL" id="BJCC01000006">
    <property type="protein sequence ID" value="GCF92740.1"/>
    <property type="molecule type" value="Genomic_DNA"/>
</dbReference>
<evidence type="ECO:0000256" key="3">
    <source>
        <dbReference type="ARBA" id="ARBA00022692"/>
    </source>
</evidence>
<dbReference type="InterPro" id="IPR035906">
    <property type="entry name" value="MetI-like_sf"/>
</dbReference>
<feature type="transmembrane region" description="Helical" evidence="6">
    <location>
        <begin position="93"/>
        <end position="116"/>
    </location>
</feature>
<feature type="transmembrane region" description="Helical" evidence="6">
    <location>
        <begin position="404"/>
        <end position="422"/>
    </location>
</feature>
<comment type="subcellular location">
    <subcellularLocation>
        <location evidence="6">Cell membrane</location>
        <topology evidence="6">Multi-pass membrane protein</topology>
    </subcellularLocation>
    <subcellularLocation>
        <location evidence="1">Membrane</location>
        <topology evidence="1">Multi-pass membrane protein</topology>
    </subcellularLocation>
</comment>
<comment type="caution">
    <text evidence="8">The sequence shown here is derived from an EMBL/GenBank/DDBJ whole genome shotgun (WGS) entry which is preliminary data.</text>
</comment>
<gene>
    <name evidence="8" type="ORF">NRIC_06310</name>
</gene>
<feature type="domain" description="ABC transmembrane type-1" evidence="7">
    <location>
        <begin position="339"/>
        <end position="529"/>
    </location>
</feature>
<dbReference type="OrthoDB" id="725at2"/>
<dbReference type="PANTHER" id="PTHR43496:SF1">
    <property type="entry name" value="POLYGALACTURONAN_RHAMNOGALACTURONAN TRANSPORT SYSTEM PERMEASE PROTEIN YTEP"/>
    <property type="match status" value="1"/>
</dbReference>
<dbReference type="SUPFAM" id="SSF161098">
    <property type="entry name" value="MetI-like"/>
    <property type="match status" value="2"/>
</dbReference>
<dbReference type="PANTHER" id="PTHR43496">
    <property type="entry name" value="PROTEIN LPLB"/>
    <property type="match status" value="1"/>
</dbReference>
<accession>A0A4P5P4Y9</accession>
<feature type="transmembrane region" description="Helical" evidence="6">
    <location>
        <begin position="290"/>
        <end position="311"/>
    </location>
</feature>
<dbReference type="InterPro" id="IPR000515">
    <property type="entry name" value="MetI-like"/>
</dbReference>
<feature type="transmembrane region" description="Helical" evidence="6">
    <location>
        <begin position="192"/>
        <end position="213"/>
    </location>
</feature>
<name>A0A4P5P4Y9_9ENTE</name>
<feature type="transmembrane region" description="Helical" evidence="6">
    <location>
        <begin position="343"/>
        <end position="364"/>
    </location>
</feature>
<dbReference type="CDD" id="cd06261">
    <property type="entry name" value="TM_PBP2"/>
    <property type="match status" value="2"/>
</dbReference>
<evidence type="ECO:0000313" key="8">
    <source>
        <dbReference type="EMBL" id="GCF92740.1"/>
    </source>
</evidence>
<proteinExistence type="inferred from homology"/>
<organism evidence="8 9">
    <name type="scientific">Enterococcus florum</name>
    <dbReference type="NCBI Taxonomy" id="2480627"/>
    <lineage>
        <taxon>Bacteria</taxon>
        <taxon>Bacillati</taxon>
        <taxon>Bacillota</taxon>
        <taxon>Bacilli</taxon>
        <taxon>Lactobacillales</taxon>
        <taxon>Enterococcaceae</taxon>
        <taxon>Enterococcus</taxon>
    </lineage>
</organism>
<dbReference type="GO" id="GO:0005886">
    <property type="term" value="C:plasma membrane"/>
    <property type="evidence" value="ECO:0007669"/>
    <property type="project" value="UniProtKB-SubCell"/>
</dbReference>
<dbReference type="GO" id="GO:0055085">
    <property type="term" value="P:transmembrane transport"/>
    <property type="evidence" value="ECO:0007669"/>
    <property type="project" value="InterPro"/>
</dbReference>
<keyword evidence="2 6" id="KW-0813">Transport</keyword>
<protein>
    <submittedName>
        <fullName evidence="8">Phosphonate ABC transporter permease</fullName>
    </submittedName>
</protein>
<sequence>MKNKLSLKQLTNWVVLFFFLLFLAIPLIKIGLTAFPFAQGGDFAQFSQIFNQKWQTAFSNSLWYAVLAASISTILAFLLAYGNNFTKIGQPFLMINSSILQFPMLLPTITYGFVLIYAFGKQGLWSKLFQHQLFNIYGSIGILMGFIIYTLPPIFILINNAMKYLDARLFLVSRLMGDSPARTLKKTIFEPLYRVLAVAFLQGFFMAFTDFGVPSAVGGQTPFITTLLYEGFMGTIPDFQYGAMIAITMLLPSIISIIVLNHLQKKIVRYEKPQRVVLKTNKLRDWGFRLLFLTTSGFLLCIFLILVVIPFTTEWPYRIQPTLVHLTRFLEDDSLRLTLRNSLTMAVSTAVIGTVLAYFAAILTSRERKTGRLHNIIDSISTVTNSIPGMVLGVAFLLLFGGSILHNTLAILIISTVVHYFATPYQLAKEALQKMNLNWENTAKLMGDRWIDTIRRILIPNSKLTILEMFGYYFFNAMITISAVIFLTSANTMVITAKLKELQHFGRFNDIFMLSLFLLMINLIMQGIIQLLKRSLTNHEQKTSFRLSLLHLVRPLLRRLQQR</sequence>
<keyword evidence="9" id="KW-1185">Reference proteome</keyword>
<feature type="transmembrane region" description="Helical" evidence="6">
    <location>
        <begin position="376"/>
        <end position="398"/>
    </location>
</feature>
<dbReference type="Gene3D" id="1.10.3720.10">
    <property type="entry name" value="MetI-like"/>
    <property type="match status" value="2"/>
</dbReference>
<evidence type="ECO:0000256" key="6">
    <source>
        <dbReference type="RuleBase" id="RU363032"/>
    </source>
</evidence>
<feature type="transmembrane region" description="Helical" evidence="6">
    <location>
        <begin position="470"/>
        <end position="491"/>
    </location>
</feature>
<dbReference type="Pfam" id="PF00528">
    <property type="entry name" value="BPD_transp_1"/>
    <property type="match status" value="2"/>
</dbReference>
<keyword evidence="4 6" id="KW-1133">Transmembrane helix</keyword>
<evidence type="ECO:0000313" key="9">
    <source>
        <dbReference type="Proteomes" id="UP000290567"/>
    </source>
</evidence>
<reference evidence="9" key="1">
    <citation type="submission" date="2019-02" db="EMBL/GenBank/DDBJ databases">
        <title>Draft genome sequence of Enterococcus sp. Gos25-1.</title>
        <authorList>
            <person name="Tanaka N."/>
            <person name="Shiwa Y."/>
            <person name="Fujita N."/>
        </authorList>
    </citation>
    <scope>NUCLEOTIDE SEQUENCE [LARGE SCALE GENOMIC DNA]</scope>
    <source>
        <strain evidence="9">Gos25-1</strain>
    </source>
</reference>
<evidence type="ECO:0000259" key="7">
    <source>
        <dbReference type="PROSITE" id="PS50928"/>
    </source>
</evidence>
<feature type="transmembrane region" description="Helical" evidence="6">
    <location>
        <begin position="62"/>
        <end position="81"/>
    </location>
</feature>